<feature type="domain" description="Uroporphyrinogen decarboxylase (URO-D)" evidence="1">
    <location>
        <begin position="10"/>
        <end position="344"/>
    </location>
</feature>
<sequence length="350" mass="38646">MIAIPKDEMTPKERMDAFGRGEEIDRVPCCPFTGESYATYFGYSLDDYNHSTEIIVDTIIRTFQMFRADNCSIGPGLQGIPEAMGARLHFSKNDIPQIAAPAISSYEEISKLNPINPYKDGRLKLYLEALKIVQDKLGNEVNIGNTVGGPFTTTAFLIGTEKFLRDLRRNPDKIKEILEIATLSTLNVMDAIMDLGITPGIADPIASSTLINKSVYKEFVFPTIKTCQDHIRKRMGGTGIMHICGKTKPVWEEIVSTGIAGFSLDNIEDIGEFRQGYEDKVLVIGNVDPVGVILNGTKEDIYEAVRVCCEKGMGSKNGYILASGCDIPIGTPPEKIMHFIDAARVYGRMK</sequence>
<dbReference type="RefSeq" id="WP_079588917.1">
    <property type="nucleotide sequence ID" value="NZ_FUYN01000002.1"/>
</dbReference>
<evidence type="ECO:0000313" key="3">
    <source>
        <dbReference type="Proteomes" id="UP000243406"/>
    </source>
</evidence>
<evidence type="ECO:0000259" key="1">
    <source>
        <dbReference type="Pfam" id="PF01208"/>
    </source>
</evidence>
<dbReference type="PANTHER" id="PTHR47099">
    <property type="entry name" value="METHYLCOBAMIDE:COM METHYLTRANSFERASE MTBA"/>
    <property type="match status" value="1"/>
</dbReference>
<dbReference type="SUPFAM" id="SSF51726">
    <property type="entry name" value="UROD/MetE-like"/>
    <property type="match status" value="1"/>
</dbReference>
<dbReference type="InterPro" id="IPR038071">
    <property type="entry name" value="UROD/MetE-like_sf"/>
</dbReference>
<dbReference type="PANTHER" id="PTHR47099:SF1">
    <property type="entry name" value="METHYLCOBAMIDE:COM METHYLTRANSFERASE MTBA"/>
    <property type="match status" value="1"/>
</dbReference>
<dbReference type="Pfam" id="PF01208">
    <property type="entry name" value="URO-D"/>
    <property type="match status" value="1"/>
</dbReference>
<accession>A0A1T5AKH8</accession>
<dbReference type="AlphaFoldDB" id="A0A1T5AKH8"/>
<dbReference type="GO" id="GO:0004853">
    <property type="term" value="F:uroporphyrinogen decarboxylase activity"/>
    <property type="evidence" value="ECO:0007669"/>
    <property type="project" value="InterPro"/>
</dbReference>
<dbReference type="InterPro" id="IPR052024">
    <property type="entry name" value="Methanogen_methyltrans"/>
</dbReference>
<proteinExistence type="predicted"/>
<dbReference type="InterPro" id="IPR000257">
    <property type="entry name" value="Uroporphyrinogen_deCOase"/>
</dbReference>
<keyword evidence="3" id="KW-1185">Reference proteome</keyword>
<name>A0A1T5AKH8_9FIRM</name>
<evidence type="ECO:0000313" key="2">
    <source>
        <dbReference type="EMBL" id="SKB35287.1"/>
    </source>
</evidence>
<dbReference type="GO" id="GO:0006779">
    <property type="term" value="P:porphyrin-containing compound biosynthetic process"/>
    <property type="evidence" value="ECO:0007669"/>
    <property type="project" value="InterPro"/>
</dbReference>
<organism evidence="2 3">
    <name type="scientific">Acetoanaerobium noterae</name>
    <dbReference type="NCBI Taxonomy" id="745369"/>
    <lineage>
        <taxon>Bacteria</taxon>
        <taxon>Bacillati</taxon>
        <taxon>Bacillota</taxon>
        <taxon>Clostridia</taxon>
        <taxon>Peptostreptococcales</taxon>
        <taxon>Filifactoraceae</taxon>
        <taxon>Acetoanaerobium</taxon>
    </lineage>
</organism>
<dbReference type="CDD" id="cd03465">
    <property type="entry name" value="URO-D_like"/>
    <property type="match status" value="1"/>
</dbReference>
<protein>
    <submittedName>
        <fullName evidence="2">Uroporphyrinogen decarboxylase</fullName>
    </submittedName>
</protein>
<dbReference type="EMBL" id="FUYN01000002">
    <property type="protein sequence ID" value="SKB35287.1"/>
    <property type="molecule type" value="Genomic_DNA"/>
</dbReference>
<dbReference type="Gene3D" id="3.20.20.210">
    <property type="match status" value="1"/>
</dbReference>
<reference evidence="3" key="1">
    <citation type="submission" date="2017-02" db="EMBL/GenBank/DDBJ databases">
        <authorList>
            <person name="Varghese N."/>
            <person name="Submissions S."/>
        </authorList>
    </citation>
    <scope>NUCLEOTIDE SEQUENCE [LARGE SCALE GENOMIC DNA]</scope>
    <source>
        <strain evidence="3">ATCC 35199</strain>
    </source>
</reference>
<gene>
    <name evidence="2" type="ORF">SAMN02745120_0971</name>
</gene>
<dbReference type="OrthoDB" id="9780425at2"/>
<dbReference type="Proteomes" id="UP000243406">
    <property type="component" value="Unassembled WGS sequence"/>
</dbReference>